<feature type="transmembrane region" description="Helical" evidence="1">
    <location>
        <begin position="65"/>
        <end position="90"/>
    </location>
</feature>
<gene>
    <name evidence="2" type="ORF">ACFPER_15990</name>
</gene>
<reference evidence="3" key="1">
    <citation type="journal article" date="2019" name="Int. J. Syst. Evol. Microbiol.">
        <title>The Global Catalogue of Microorganisms (GCM) 10K type strain sequencing project: providing services to taxonomists for standard genome sequencing and annotation.</title>
        <authorList>
            <consortium name="The Broad Institute Genomics Platform"/>
            <consortium name="The Broad Institute Genome Sequencing Center for Infectious Disease"/>
            <person name="Wu L."/>
            <person name="Ma J."/>
        </authorList>
    </citation>
    <scope>NUCLEOTIDE SEQUENCE [LARGE SCALE GENOMIC DNA]</scope>
    <source>
        <strain evidence="3">CGMCC 1.12192</strain>
    </source>
</reference>
<proteinExistence type="predicted"/>
<dbReference type="Proteomes" id="UP001595960">
    <property type="component" value="Unassembled WGS sequence"/>
</dbReference>
<keyword evidence="1" id="KW-0472">Membrane</keyword>
<accession>A0ABV9RD89</accession>
<feature type="transmembrane region" description="Helical" evidence="1">
    <location>
        <begin position="20"/>
        <end position="44"/>
    </location>
</feature>
<keyword evidence="3" id="KW-1185">Reference proteome</keyword>
<dbReference type="RefSeq" id="WP_204394367.1">
    <property type="nucleotide sequence ID" value="NZ_JAFBBW010000001.1"/>
</dbReference>
<name>A0ABV9RD89_9MICO</name>
<organism evidence="2 3">
    <name type="scientific">Agromyces aurantiacus</name>
    <dbReference type="NCBI Taxonomy" id="165814"/>
    <lineage>
        <taxon>Bacteria</taxon>
        <taxon>Bacillati</taxon>
        <taxon>Actinomycetota</taxon>
        <taxon>Actinomycetes</taxon>
        <taxon>Micrococcales</taxon>
        <taxon>Microbacteriaceae</taxon>
        <taxon>Agromyces</taxon>
    </lineage>
</organism>
<dbReference type="PROSITE" id="PS51257">
    <property type="entry name" value="PROKAR_LIPOPROTEIN"/>
    <property type="match status" value="1"/>
</dbReference>
<evidence type="ECO:0000313" key="3">
    <source>
        <dbReference type="Proteomes" id="UP001595960"/>
    </source>
</evidence>
<evidence type="ECO:0000256" key="1">
    <source>
        <dbReference type="SAM" id="Phobius"/>
    </source>
</evidence>
<dbReference type="EMBL" id="JBHSJC010000002">
    <property type="protein sequence ID" value="MFC4830300.1"/>
    <property type="molecule type" value="Genomic_DNA"/>
</dbReference>
<sequence>MAVGRDAATSNFGDTVNAIIVLPFLMACAVGYLVLIIATILVVRTSIARRRDHEGGASRAQTSRWLDGVFVTLLTCSVAATSVIVLAFGYAPQPIGDTADAALVGTWVSASGDAPGELHLTEAGKATARDLTVPDQSAYWGTGVVEMAAEHLDAEGTWRLNHDNLHVSMSNDDHEIEWTLLVSRSAFGGLKLEAIVGDPDGPAFTQAFEMRSAEEPSSSH</sequence>
<protein>
    <submittedName>
        <fullName evidence="2">Uncharacterized protein</fullName>
    </submittedName>
</protein>
<keyword evidence="1" id="KW-0812">Transmembrane</keyword>
<keyword evidence="1" id="KW-1133">Transmembrane helix</keyword>
<comment type="caution">
    <text evidence="2">The sequence shown here is derived from an EMBL/GenBank/DDBJ whole genome shotgun (WGS) entry which is preliminary data.</text>
</comment>
<evidence type="ECO:0000313" key="2">
    <source>
        <dbReference type="EMBL" id="MFC4830300.1"/>
    </source>
</evidence>